<accession>A0A9P8GQU0</accession>
<name>A0A9P8GQU0_AURME</name>
<feature type="non-terminal residue" evidence="3">
    <location>
        <position position="1337"/>
    </location>
</feature>
<reference evidence="3" key="1">
    <citation type="journal article" date="2021" name="J Fungi (Basel)">
        <title>Virulence traits and population genomics of the black yeast Aureobasidium melanogenum.</title>
        <authorList>
            <person name="Cernosa A."/>
            <person name="Sun X."/>
            <person name="Gostincar C."/>
            <person name="Fang C."/>
            <person name="Gunde-Cimerman N."/>
            <person name="Song Z."/>
        </authorList>
    </citation>
    <scope>NUCLEOTIDE SEQUENCE</scope>
    <source>
        <strain evidence="3">EXF-8016</strain>
    </source>
</reference>
<feature type="compositionally biased region" description="Polar residues" evidence="1">
    <location>
        <begin position="388"/>
        <end position="399"/>
    </location>
</feature>
<sequence length="1337" mass="139572">MHVQLCLLRILLAYSVTTKQPADPSASGAFCCQVYAPVAALNWWYTNATIEVVDSTVVTEYLKYNNTVISTATVTITISSAARVTGTYNAQLDAAGTGPSFSGIPTGMNAPFAPFNGYDQTIVLTETKIDFGYTTITAPTPFIEYDHVYVFSGTVNDAGRCMVTHTDTSDQPASTSITTYDVLSEAVSWFSGAVFNPIGMIPEFIPATDFALSTPYVTAVSTTPGEFYTTAKATKLEDAFITWLAHDPVALSAVPKIMSCSPVSGGGAPNVHIRASFLTTSSAVTSTTNAMFINKASTTSAVPAVQPPPADPISTTQSTIQTTKVTQTPSKQPSDQPDQPSGQVPDQPNPSSSNAATEVSQEPGSPSQGPDGSPTTSETSLKEPGEQPTITSDVSNQPVTQKTTADFPAAPIQSSGEPVSIGDQHSAQITSIGGQASNLPEPKPVDSQAATQETFTVDTIQKTATVSGTSPTETSQGPPPVAIGQITASHASNGYILGSHTLAFGGSAVEISGTTYSRHTSGGTAEVNGQDVQITTVTSPVESAAHIVLGDSTGIRLTSGAYVVADQTLSRGGSGIEISGTTYSLEPSGDNIVVNGKPTPVSALQTTIAQPATVVIGDLTAAPESSGAYYVVAGQTLSPGASVIEISSVTYSLPKSGANIVVNGATSYANTASIPAPVILGSVTAASFIGGGYIVSSQILSPGATQVEIAGTTYSLATSGNTVFVDGKPITIQTAAPIAPATEATSLADAVSTPVPVTFGSVTAAPFIAGGYVLASQVLSAGGTAIEVSGTTYSLATSGNTVFIDGKPTTFRDVAAAAPLTVGSQTLTAIAASATPLVIASQTLAPSGPAITISGTTYSLPASGTDSIVVNGQTKSLAQASGIAVLSVNSQQLSFTPLKSGIVVASQTLYPGEAVIVNGETLSLASSGNVVVVKSGESTTTEGLGGYIWQGIATSASALKTDSASCSTETSGSITMDGSGSLVSSTARSSTAGAETGPEATAATTTASKSDGQVWKGKLAPDVENTYIPSTMKLSFSILWLLAYFSIALCNYTLVEPEDVPTLEGYDELDCPYRHWSKVVHPRAWACDTRGYYNVTLKPDHTVQAHFEVIGKDLGPQLLRQYEHGYVAHLGNKSDVELVRRDTGLLRLEGAMLVEVMPLNMTFPLEPFASVGKEFIEEPWDELHPDWPAWPNEEIRRQLTPSTPTRLPERKLQPIRPLTDREMNSFWAYPQENEYEIGLQPGHTLDDHFSIIERRFPDERITNRQKEDPQYLQTAGYTILLEGDDAVRDLDAIRSDSGVAYVCQVVYWNAVCGLNGDMPHLPKEEARKLCAEGKLPM</sequence>
<feature type="region of interest" description="Disordered" evidence="1">
    <location>
        <begin position="433"/>
        <end position="485"/>
    </location>
</feature>
<dbReference type="EMBL" id="JAHFYH010000003">
    <property type="protein sequence ID" value="KAH0234638.1"/>
    <property type="molecule type" value="Genomic_DNA"/>
</dbReference>
<feature type="region of interest" description="Disordered" evidence="1">
    <location>
        <begin position="970"/>
        <end position="1009"/>
    </location>
</feature>
<feature type="compositionally biased region" description="Low complexity" evidence="1">
    <location>
        <begin position="360"/>
        <end position="377"/>
    </location>
</feature>
<feature type="compositionally biased region" description="Polar residues" evidence="1">
    <location>
        <begin position="448"/>
        <end position="476"/>
    </location>
</feature>
<feature type="compositionally biased region" description="Low complexity" evidence="1">
    <location>
        <begin position="312"/>
        <end position="346"/>
    </location>
</feature>
<feature type="region of interest" description="Disordered" evidence="1">
    <location>
        <begin position="301"/>
        <end position="399"/>
    </location>
</feature>
<reference evidence="3" key="2">
    <citation type="submission" date="2021-08" db="EMBL/GenBank/DDBJ databases">
        <authorList>
            <person name="Gostincar C."/>
            <person name="Sun X."/>
            <person name="Song Z."/>
            <person name="Gunde-Cimerman N."/>
        </authorList>
    </citation>
    <scope>NUCLEOTIDE SEQUENCE</scope>
    <source>
        <strain evidence="3">EXF-8016</strain>
    </source>
</reference>
<dbReference type="Proteomes" id="UP000767238">
    <property type="component" value="Unassembled WGS sequence"/>
</dbReference>
<dbReference type="OrthoDB" id="3926774at2759"/>
<feature type="compositionally biased region" description="Polar residues" evidence="1">
    <location>
        <begin position="349"/>
        <end position="359"/>
    </location>
</feature>
<feature type="signal peptide" evidence="2">
    <location>
        <begin position="1"/>
        <end position="18"/>
    </location>
</feature>
<protein>
    <submittedName>
        <fullName evidence="3">Uncharacterized protein</fullName>
    </submittedName>
</protein>
<feature type="compositionally biased region" description="Low complexity" evidence="1">
    <location>
        <begin position="991"/>
        <end position="1007"/>
    </location>
</feature>
<proteinExistence type="predicted"/>
<evidence type="ECO:0000313" key="3">
    <source>
        <dbReference type="EMBL" id="KAH0234638.1"/>
    </source>
</evidence>
<gene>
    <name evidence="3" type="ORF">KCV03_g694</name>
</gene>
<feature type="compositionally biased region" description="Polar residues" evidence="1">
    <location>
        <begin position="970"/>
        <end position="990"/>
    </location>
</feature>
<evidence type="ECO:0000256" key="2">
    <source>
        <dbReference type="SAM" id="SignalP"/>
    </source>
</evidence>
<organism evidence="3 4">
    <name type="scientific">Aureobasidium melanogenum</name>
    <name type="common">Aureobasidium pullulans var. melanogenum</name>
    <dbReference type="NCBI Taxonomy" id="46634"/>
    <lineage>
        <taxon>Eukaryota</taxon>
        <taxon>Fungi</taxon>
        <taxon>Dikarya</taxon>
        <taxon>Ascomycota</taxon>
        <taxon>Pezizomycotina</taxon>
        <taxon>Dothideomycetes</taxon>
        <taxon>Dothideomycetidae</taxon>
        <taxon>Dothideales</taxon>
        <taxon>Saccotheciaceae</taxon>
        <taxon>Aureobasidium</taxon>
    </lineage>
</organism>
<feature type="chain" id="PRO_5040227996" evidence="2">
    <location>
        <begin position="19"/>
        <end position="1337"/>
    </location>
</feature>
<evidence type="ECO:0000256" key="1">
    <source>
        <dbReference type="SAM" id="MobiDB-lite"/>
    </source>
</evidence>
<comment type="caution">
    <text evidence="3">The sequence shown here is derived from an EMBL/GenBank/DDBJ whole genome shotgun (WGS) entry which is preliminary data.</text>
</comment>
<evidence type="ECO:0000313" key="4">
    <source>
        <dbReference type="Proteomes" id="UP000767238"/>
    </source>
</evidence>
<keyword evidence="2" id="KW-0732">Signal</keyword>